<feature type="domain" description="Major facilitator superfamily (MFS) profile" evidence="6">
    <location>
        <begin position="209"/>
        <end position="386"/>
    </location>
</feature>
<proteinExistence type="predicted"/>
<feature type="transmembrane region" description="Helical" evidence="5">
    <location>
        <begin position="331"/>
        <end position="355"/>
    </location>
</feature>
<feature type="transmembrane region" description="Helical" evidence="5">
    <location>
        <begin position="361"/>
        <end position="382"/>
    </location>
</feature>
<organism evidence="7 8">
    <name type="scientific">Roseibium porphyridii</name>
    <dbReference type="NCBI Taxonomy" id="2866279"/>
    <lineage>
        <taxon>Bacteria</taxon>
        <taxon>Pseudomonadati</taxon>
        <taxon>Pseudomonadota</taxon>
        <taxon>Alphaproteobacteria</taxon>
        <taxon>Hyphomicrobiales</taxon>
        <taxon>Stappiaceae</taxon>
        <taxon>Roseibium</taxon>
    </lineage>
</organism>
<dbReference type="PANTHER" id="PTHR23514:SF13">
    <property type="entry name" value="INNER MEMBRANE PROTEIN YBJJ"/>
    <property type="match status" value="1"/>
</dbReference>
<sequence>MRIPDQEQAIAARRVVSAIFFMCGSFIGLWASRIPDIKSATGLSEGGFGVLLLVMASGAFVAFPFTGVLIDRLGAAPVSKALAVATVVSFVLVGLAPTTYVLALTLFFAGFSFGALDVSMNGWGTEVEKVRARPIMSSFHGLFSLGAGVAAAAGSLAIEFGLSVTQHFSAWSLATVPFLFWFWWQSWPKMDSVSETGTKAPLFALPKGALVLAGLVALVAALGEGAVTDWAALFQIEELGYSEAIAPTAFTVFSIAMVVMRLTGDAVVARFGPVRVARISGVVAFFGCLLLVSGINIWSVWAGCFVMGLGYAVLFPLAMSRAAADPHMSKGPALAAVATLGYGAFLLGPPLLGFIGEVWSLRASFGAVALLTLLIPFLAGTLQVKS</sequence>
<dbReference type="CDD" id="cd17393">
    <property type="entry name" value="MFS_MosC_like"/>
    <property type="match status" value="1"/>
</dbReference>
<evidence type="ECO:0000313" key="7">
    <source>
        <dbReference type="EMBL" id="WFE90627.1"/>
    </source>
</evidence>
<feature type="transmembrane region" description="Helical" evidence="5">
    <location>
        <begin position="12"/>
        <end position="30"/>
    </location>
</feature>
<evidence type="ECO:0000256" key="3">
    <source>
        <dbReference type="ARBA" id="ARBA00022989"/>
    </source>
</evidence>
<evidence type="ECO:0000256" key="5">
    <source>
        <dbReference type="SAM" id="Phobius"/>
    </source>
</evidence>
<evidence type="ECO:0000313" key="8">
    <source>
        <dbReference type="Proteomes" id="UP001209803"/>
    </source>
</evidence>
<dbReference type="InterPro" id="IPR036259">
    <property type="entry name" value="MFS_trans_sf"/>
</dbReference>
<feature type="transmembrane region" description="Helical" evidence="5">
    <location>
        <begin position="300"/>
        <end position="319"/>
    </location>
</feature>
<feature type="transmembrane region" description="Helical" evidence="5">
    <location>
        <begin position="141"/>
        <end position="162"/>
    </location>
</feature>
<comment type="subcellular location">
    <subcellularLocation>
        <location evidence="1">Membrane</location>
        <topology evidence="1">Multi-pass membrane protein</topology>
    </subcellularLocation>
</comment>
<dbReference type="InterPro" id="IPR020846">
    <property type="entry name" value="MFS_dom"/>
</dbReference>
<keyword evidence="8" id="KW-1185">Reference proteome</keyword>
<evidence type="ECO:0000256" key="4">
    <source>
        <dbReference type="ARBA" id="ARBA00023136"/>
    </source>
</evidence>
<dbReference type="EMBL" id="CP120863">
    <property type="protein sequence ID" value="WFE90627.1"/>
    <property type="molecule type" value="Genomic_DNA"/>
</dbReference>
<gene>
    <name evidence="7" type="ORF">K1718_04580</name>
</gene>
<dbReference type="InterPro" id="IPR051788">
    <property type="entry name" value="MFS_Transporter"/>
</dbReference>
<keyword evidence="4 5" id="KW-0472">Membrane</keyword>
<dbReference type="Proteomes" id="UP001209803">
    <property type="component" value="Chromosome"/>
</dbReference>
<feature type="transmembrane region" description="Helical" evidence="5">
    <location>
        <begin position="276"/>
        <end position="294"/>
    </location>
</feature>
<keyword evidence="2 5" id="KW-0812">Transmembrane</keyword>
<accession>A0ABY8F561</accession>
<dbReference type="RefSeq" id="WP_265682657.1">
    <property type="nucleotide sequence ID" value="NZ_CP120863.1"/>
</dbReference>
<feature type="transmembrane region" description="Helical" evidence="5">
    <location>
        <begin position="208"/>
        <end position="232"/>
    </location>
</feature>
<reference evidence="7 8" key="1">
    <citation type="submission" date="2023-03" db="EMBL/GenBank/DDBJ databases">
        <title>Roseibium porphyridii sp. nov. and Roseibium rhodosorbium sp. nov. isolated from marine algae, Porphyridium cruentum and Rhodosorus marinus, respectively.</title>
        <authorList>
            <person name="Lee M.W."/>
            <person name="Choi B.J."/>
            <person name="Lee J.K."/>
            <person name="Choi D.G."/>
            <person name="Baek J.H."/>
            <person name="Bayburt H."/>
            <person name="Kim J.M."/>
            <person name="Han D.M."/>
            <person name="Kim K.H."/>
            <person name="Jeon C.O."/>
        </authorList>
    </citation>
    <scope>NUCLEOTIDE SEQUENCE [LARGE SCALE GENOMIC DNA]</scope>
    <source>
        <strain evidence="7 8">KMA01</strain>
    </source>
</reference>
<dbReference type="PROSITE" id="PS50850">
    <property type="entry name" value="MFS"/>
    <property type="match status" value="1"/>
</dbReference>
<feature type="transmembrane region" description="Helical" evidence="5">
    <location>
        <begin position="50"/>
        <end position="70"/>
    </location>
</feature>
<feature type="transmembrane region" description="Helical" evidence="5">
    <location>
        <begin position="244"/>
        <end position="264"/>
    </location>
</feature>
<protein>
    <submittedName>
        <fullName evidence="7">MFS transporter</fullName>
    </submittedName>
</protein>
<name>A0ABY8F561_9HYPH</name>
<dbReference type="PANTHER" id="PTHR23514">
    <property type="entry name" value="BYPASS OF STOP CODON PROTEIN 6"/>
    <property type="match status" value="1"/>
</dbReference>
<dbReference type="InterPro" id="IPR011701">
    <property type="entry name" value="MFS"/>
</dbReference>
<evidence type="ECO:0000259" key="6">
    <source>
        <dbReference type="PROSITE" id="PS50850"/>
    </source>
</evidence>
<evidence type="ECO:0000256" key="1">
    <source>
        <dbReference type="ARBA" id="ARBA00004141"/>
    </source>
</evidence>
<feature type="transmembrane region" description="Helical" evidence="5">
    <location>
        <begin position="77"/>
        <end position="95"/>
    </location>
</feature>
<dbReference type="Pfam" id="PF07690">
    <property type="entry name" value="MFS_1"/>
    <property type="match status" value="1"/>
</dbReference>
<dbReference type="Gene3D" id="1.20.1250.20">
    <property type="entry name" value="MFS general substrate transporter like domains"/>
    <property type="match status" value="2"/>
</dbReference>
<dbReference type="SUPFAM" id="SSF103473">
    <property type="entry name" value="MFS general substrate transporter"/>
    <property type="match status" value="1"/>
</dbReference>
<evidence type="ECO:0000256" key="2">
    <source>
        <dbReference type="ARBA" id="ARBA00022692"/>
    </source>
</evidence>
<feature type="transmembrane region" description="Helical" evidence="5">
    <location>
        <begin position="168"/>
        <end position="187"/>
    </location>
</feature>
<keyword evidence="3 5" id="KW-1133">Transmembrane helix</keyword>